<reference evidence="7" key="1">
    <citation type="submission" date="2018-11" db="EMBL/GenBank/DDBJ databases">
        <authorList>
            <consortium name="Genoscope - CEA"/>
            <person name="William W."/>
        </authorList>
    </citation>
    <scope>NUCLEOTIDE SEQUENCE</scope>
</reference>
<evidence type="ECO:0000313" key="6">
    <source>
        <dbReference type="EMBL" id="CAG7880904.1"/>
    </source>
</evidence>
<gene>
    <name evidence="7" type="ORF">BRAA03T11492Z</name>
    <name evidence="6" type="ORF">BRAPAZ1V2_A03P22470.2</name>
</gene>
<evidence type="ECO:0000256" key="1">
    <source>
        <dbReference type="ARBA" id="ARBA00022692"/>
    </source>
</evidence>
<dbReference type="PANTHER" id="PTHR46084:SF8">
    <property type="entry name" value="PROTEIN KINASE DOMAIN-CONTAINING PROTEIN"/>
    <property type="match status" value="1"/>
</dbReference>
<dbReference type="EMBL" id="LS974619">
    <property type="protein sequence ID" value="CAG7880904.1"/>
    <property type="molecule type" value="Genomic_DNA"/>
</dbReference>
<evidence type="ECO:0000256" key="3">
    <source>
        <dbReference type="ARBA" id="ARBA00022989"/>
    </source>
</evidence>
<dbReference type="Proteomes" id="UP000694005">
    <property type="component" value="Chromosome A03"/>
</dbReference>
<evidence type="ECO:0000256" key="5">
    <source>
        <dbReference type="ARBA" id="ARBA00046288"/>
    </source>
</evidence>
<evidence type="ECO:0000256" key="2">
    <source>
        <dbReference type="ARBA" id="ARBA00022729"/>
    </source>
</evidence>
<dbReference type="GO" id="GO:0012505">
    <property type="term" value="C:endomembrane system"/>
    <property type="evidence" value="ECO:0007669"/>
    <property type="project" value="UniProtKB-SubCell"/>
</dbReference>
<sequence length="109" mass="12164">MLAQFLCDDIKGSKFLLLDVADKESGHLDWRMRLRNAMGLTYYHDHKHQLSPPIGHTNLVSSSLQLTSAVKLTGFSFQTYRDGGKSNPCNSTFSSINIMYSSYQSGSTP</sequence>
<evidence type="ECO:0000313" key="7">
    <source>
        <dbReference type="EMBL" id="VDC80274.1"/>
    </source>
</evidence>
<name>A0A3P5ZY73_BRACM</name>
<keyword evidence="2" id="KW-0732">Signal</keyword>
<dbReference type="Gramene" id="A03p22470.2_BraZ1">
    <property type="protein sequence ID" value="A03p22470.2_BraZ1.CDS.1"/>
    <property type="gene ID" value="A03g22470.2_BraZ1"/>
</dbReference>
<accession>A0A3P5ZY73</accession>
<protein>
    <submittedName>
        <fullName evidence="6">Uncharacterized protein</fullName>
    </submittedName>
</protein>
<dbReference type="EMBL" id="LR031572">
    <property type="protein sequence ID" value="VDC80274.1"/>
    <property type="molecule type" value="Genomic_DNA"/>
</dbReference>
<keyword evidence="3" id="KW-1133">Transmembrane helix</keyword>
<dbReference type="PANTHER" id="PTHR46084">
    <property type="entry name" value="PROTEIN MALE DISCOVERER 2"/>
    <property type="match status" value="1"/>
</dbReference>
<keyword evidence="1" id="KW-0812">Transmembrane</keyword>
<comment type="subcellular location">
    <subcellularLocation>
        <location evidence="5">Endomembrane system</location>
        <topology evidence="5">Single-pass type I membrane protein</topology>
    </subcellularLocation>
</comment>
<evidence type="ECO:0000256" key="4">
    <source>
        <dbReference type="ARBA" id="ARBA00023136"/>
    </source>
</evidence>
<keyword evidence="4" id="KW-0472">Membrane</keyword>
<proteinExistence type="predicted"/>
<dbReference type="AlphaFoldDB" id="A0A3P5ZY73"/>
<organism evidence="7">
    <name type="scientific">Brassica campestris</name>
    <name type="common">Field mustard</name>
    <dbReference type="NCBI Taxonomy" id="3711"/>
    <lineage>
        <taxon>Eukaryota</taxon>
        <taxon>Viridiplantae</taxon>
        <taxon>Streptophyta</taxon>
        <taxon>Embryophyta</taxon>
        <taxon>Tracheophyta</taxon>
        <taxon>Spermatophyta</taxon>
        <taxon>Magnoliopsida</taxon>
        <taxon>eudicotyledons</taxon>
        <taxon>Gunneridae</taxon>
        <taxon>Pentapetalae</taxon>
        <taxon>rosids</taxon>
        <taxon>malvids</taxon>
        <taxon>Brassicales</taxon>
        <taxon>Brassicaceae</taxon>
        <taxon>Brassiceae</taxon>
        <taxon>Brassica</taxon>
    </lineage>
</organism>